<keyword evidence="3" id="KW-0067">ATP-binding</keyword>
<dbReference type="InterPro" id="IPR045455">
    <property type="entry name" value="NrS-1_pol-like_helicase"/>
</dbReference>
<reference evidence="6 7" key="1">
    <citation type="submission" date="2022-03" db="EMBL/GenBank/DDBJ databases">
        <title>Isotopic signatures of nitrous oxide derived from detoxification processes.</title>
        <authorList>
            <person name="Behrendt U."/>
            <person name="Buchen C."/>
            <person name="Well R."/>
            <person name="Ulrich A."/>
            <person name="Rohe L."/>
            <person name="Kolb S."/>
            <person name="Schloter M."/>
            <person name="Horn M.A."/>
            <person name="Augustin J."/>
        </authorList>
    </citation>
    <scope>NUCLEOTIDE SEQUENCE [LARGE SCALE GENOMIC DNA]</scope>
    <source>
        <strain evidence="6 7">S4-C24</strain>
    </source>
</reference>
<dbReference type="RefSeq" id="WP_241914951.1">
    <property type="nucleotide sequence ID" value="NZ_CP093326.1"/>
</dbReference>
<feature type="region of interest" description="Disordered" evidence="4">
    <location>
        <begin position="189"/>
        <end position="209"/>
    </location>
</feature>
<evidence type="ECO:0000259" key="5">
    <source>
        <dbReference type="PROSITE" id="PS51206"/>
    </source>
</evidence>
<evidence type="ECO:0000256" key="2">
    <source>
        <dbReference type="ARBA" id="ARBA00022801"/>
    </source>
</evidence>
<protein>
    <submittedName>
        <fullName evidence="6">Phage/plasmid primase, P4 family</fullName>
    </submittedName>
</protein>
<dbReference type="InterPro" id="IPR027417">
    <property type="entry name" value="P-loop_NTPase"/>
</dbReference>
<dbReference type="SUPFAM" id="SSF52540">
    <property type="entry name" value="P-loop containing nucleoside triphosphate hydrolases"/>
    <property type="match status" value="1"/>
</dbReference>
<dbReference type="InterPro" id="IPR015330">
    <property type="entry name" value="DNA_primase/pol_bifunc_N"/>
</dbReference>
<dbReference type="InterPro" id="IPR014818">
    <property type="entry name" value="Phage/plasmid_primase_P4_C"/>
</dbReference>
<feature type="region of interest" description="Disordered" evidence="4">
    <location>
        <begin position="805"/>
        <end position="838"/>
    </location>
</feature>
<dbReference type="SUPFAM" id="SSF56747">
    <property type="entry name" value="Prim-pol domain"/>
    <property type="match status" value="1"/>
</dbReference>
<feature type="compositionally biased region" description="Low complexity" evidence="4">
    <location>
        <begin position="192"/>
        <end position="202"/>
    </location>
</feature>
<dbReference type="NCBIfam" id="TIGR01613">
    <property type="entry name" value="primase_Cterm"/>
    <property type="match status" value="1"/>
</dbReference>
<dbReference type="PROSITE" id="PS51206">
    <property type="entry name" value="SF3_HELICASE_1"/>
    <property type="match status" value="1"/>
</dbReference>
<keyword evidence="1" id="KW-0547">Nucleotide-binding</keyword>
<dbReference type="InterPro" id="IPR014015">
    <property type="entry name" value="Helicase_SF3_DNA-vir"/>
</dbReference>
<proteinExistence type="predicted"/>
<accession>A0ABY3WD48</accession>
<evidence type="ECO:0000256" key="4">
    <source>
        <dbReference type="SAM" id="MobiDB-lite"/>
    </source>
</evidence>
<dbReference type="InterPro" id="IPR006500">
    <property type="entry name" value="Helicase_put_C_phage/plasmid"/>
</dbReference>
<dbReference type="SMART" id="SM00943">
    <property type="entry name" value="Prim-Pol"/>
    <property type="match status" value="1"/>
</dbReference>
<gene>
    <name evidence="6" type="ORF">MNQ99_07190</name>
</gene>
<evidence type="ECO:0000313" key="7">
    <source>
        <dbReference type="Proteomes" id="UP000829069"/>
    </source>
</evidence>
<feature type="domain" description="SF3 helicase" evidence="5">
    <location>
        <begin position="487"/>
        <end position="646"/>
    </location>
</feature>
<dbReference type="EMBL" id="CP093326">
    <property type="protein sequence ID" value="UNK47120.1"/>
    <property type="molecule type" value="Genomic_DNA"/>
</dbReference>
<evidence type="ECO:0000313" key="6">
    <source>
        <dbReference type="EMBL" id="UNK47120.1"/>
    </source>
</evidence>
<feature type="compositionally biased region" description="Basic and acidic residues" evidence="4">
    <location>
        <begin position="812"/>
        <end position="821"/>
    </location>
</feature>
<dbReference type="Proteomes" id="UP000829069">
    <property type="component" value="Chromosome"/>
</dbReference>
<evidence type="ECO:0000256" key="1">
    <source>
        <dbReference type="ARBA" id="ARBA00022741"/>
    </source>
</evidence>
<organism evidence="6 7">
    <name type="scientific">Arthrobacter sulfonylureivorans</name>
    <dbReference type="NCBI Taxonomy" id="2486855"/>
    <lineage>
        <taxon>Bacteria</taxon>
        <taxon>Bacillati</taxon>
        <taxon>Actinomycetota</taxon>
        <taxon>Actinomycetes</taxon>
        <taxon>Micrococcales</taxon>
        <taxon>Micrococcaceae</taxon>
        <taxon>Arthrobacter</taxon>
    </lineage>
</organism>
<dbReference type="SMART" id="SM00885">
    <property type="entry name" value="D5_N"/>
    <property type="match status" value="1"/>
</dbReference>
<dbReference type="InterPro" id="IPR051620">
    <property type="entry name" value="ORF904-like_C"/>
</dbReference>
<dbReference type="Pfam" id="PF19263">
    <property type="entry name" value="DUF5906"/>
    <property type="match status" value="1"/>
</dbReference>
<name>A0ABY3WD48_9MICC</name>
<evidence type="ECO:0000256" key="3">
    <source>
        <dbReference type="ARBA" id="ARBA00022840"/>
    </source>
</evidence>
<sequence>MNPTDTTTLPGPVAALHRLGVPVFTAPPGGNEFKRPTGWQNFRPEDNPARLLHWQPGHAIMGVLGGRVAVLDVDTKNGASIDNARALLAGLGITVFAEIATPSGGRHYYIAGHPDLPSIAAQDGKPGLAGHPGVEILSHGRNAFLPGTSRPKYGGAGYTVVHDNLDALADGGDPNDGGQTLAEWAAANRVKPATARTPAAPAWDGTPPDRRQTAYLASALEKEAATVAGTTEGGRNHTLNNAAFSLGGLIAGAGLDESETVAALTTAAEACGLTRDDGPAQVAATIRSGIRAGGHHPRPVPAADQGSGLGTTWPIRGSRTTETPADPEKTDRMPLDDARLAGHIGYRLKDRYCWAGGMGWLHYTGKAWAAVTNATMTERVRQEHLELFRAATTTADADRARKLAVLLAVSKIRAVAGLLRGILETDPADFDARPDLLNVRNGTVDLATGQLQPHNPTDKLTKTAGADYRPDATSADWTQALRAVPDEVAAWLQVRFGQAATGHMTPDDIMPVMQGGGQNGKTTVLAGISAALGEHAVTVPDRLLLANPSDHPTELTTLQGARLAVIEETPEGRRLNVKRLKDILGTPTITARRIRQDNITWHATHSLFLATNYRPVISDTDHGTWRRLALVRFPFTFHRPDRPHPDGNGHLTGDPALRQRITQKESREAALAWIVAGAQAWYAAGQTMPPAPAAVEADSLAWRAESDLVLAYIQDRLQFDPDSAVLTTELHEDFSDWLRRHGHTAWSDQTFTARFADHSETTTAGVTKTRKNDPSNLSRRDFLAPTAMQGKQRIWAGLAFTGPGRTGALREPPYRQPHEGHQTPPVHPGPAQERPEHVTQATLQNSACPLHPTDPLAGCWTCDADKP</sequence>
<dbReference type="Gene3D" id="3.40.50.300">
    <property type="entry name" value="P-loop containing nucleotide triphosphate hydrolases"/>
    <property type="match status" value="1"/>
</dbReference>
<keyword evidence="2" id="KW-0378">Hydrolase</keyword>
<dbReference type="Pfam" id="PF08706">
    <property type="entry name" value="D5_N"/>
    <property type="match status" value="1"/>
</dbReference>
<keyword evidence="7" id="KW-1185">Reference proteome</keyword>
<feature type="region of interest" description="Disordered" evidence="4">
    <location>
        <begin position="291"/>
        <end position="333"/>
    </location>
</feature>
<dbReference type="PANTHER" id="PTHR35372">
    <property type="entry name" value="ATP BINDING PROTEIN-RELATED"/>
    <property type="match status" value="1"/>
</dbReference>
<dbReference type="PANTHER" id="PTHR35372:SF2">
    <property type="entry name" value="SF3 HELICASE DOMAIN-CONTAINING PROTEIN"/>
    <property type="match status" value="1"/>
</dbReference>